<feature type="compositionally biased region" description="Pro residues" evidence="1">
    <location>
        <begin position="134"/>
        <end position="155"/>
    </location>
</feature>
<evidence type="ECO:0000313" key="2">
    <source>
        <dbReference type="EMBL" id="MDQ1022483.1"/>
    </source>
</evidence>
<feature type="region of interest" description="Disordered" evidence="1">
    <location>
        <begin position="110"/>
        <end position="217"/>
    </location>
</feature>
<name>A0ABU0SFZ6_9ACTN</name>
<comment type="caution">
    <text evidence="2">The sequence shown here is derived from an EMBL/GenBank/DDBJ whole genome shotgun (WGS) entry which is preliminary data.</text>
</comment>
<evidence type="ECO:0000256" key="1">
    <source>
        <dbReference type="SAM" id="MobiDB-lite"/>
    </source>
</evidence>
<accession>A0ABU0SFZ6</accession>
<organism evidence="2 3">
    <name type="scientific">Streptomyces umbrinus</name>
    <dbReference type="NCBI Taxonomy" id="67370"/>
    <lineage>
        <taxon>Bacteria</taxon>
        <taxon>Bacillati</taxon>
        <taxon>Actinomycetota</taxon>
        <taxon>Actinomycetes</taxon>
        <taxon>Kitasatosporales</taxon>
        <taxon>Streptomycetaceae</taxon>
        <taxon>Streptomyces</taxon>
        <taxon>Streptomyces phaeochromogenes group</taxon>
    </lineage>
</organism>
<proteinExistence type="predicted"/>
<dbReference type="RefSeq" id="WP_307517349.1">
    <property type="nucleotide sequence ID" value="NZ_JAUSZI010000001.1"/>
</dbReference>
<keyword evidence="3" id="KW-1185">Reference proteome</keyword>
<feature type="region of interest" description="Disordered" evidence="1">
    <location>
        <begin position="322"/>
        <end position="345"/>
    </location>
</feature>
<feature type="compositionally biased region" description="Basic and acidic residues" evidence="1">
    <location>
        <begin position="185"/>
        <end position="198"/>
    </location>
</feature>
<sequence>MIQHMNLVFQADGLSVGEGAFLMACCNHTDAKGYVIASMQQLADEAHLKESAAKSNKQKLIQRGLLASSERYSPKNGARIADLYRVNLQLLASMKRARTDYGPTLVEELTFKVPQEDPRSDPPSDSDPPQGRIPTPPRRIPTPPQSDPDPAPPSDSGPLLLPSKTPSSLSPVSGDPEGTTDVSPDGEREIEAPPEEHNPNPSEAELPQQRERSSKNAAAGDRIVASYAAALGRPVLNGTKSKLERQAVELLTQGLPEAWLCDRAREMAARGWSDLVLHAEMSTAPITATTTKRGRSGLPDWCKECGPGSPAARLNPRFRTLGEMGSGEKCPRCHPDRAAAAEASR</sequence>
<feature type="compositionally biased region" description="Basic and acidic residues" evidence="1">
    <location>
        <begin position="329"/>
        <end position="345"/>
    </location>
</feature>
<reference evidence="2 3" key="1">
    <citation type="submission" date="2023-07" db="EMBL/GenBank/DDBJ databases">
        <title>Comparative genomics of wheat-associated soil bacteria to identify genetic determinants of phenazine resistance.</title>
        <authorList>
            <person name="Mouncey N."/>
        </authorList>
    </citation>
    <scope>NUCLEOTIDE SEQUENCE [LARGE SCALE GENOMIC DNA]</scope>
    <source>
        <strain evidence="2 3">V2I4</strain>
    </source>
</reference>
<dbReference type="EMBL" id="JAUSZI010000001">
    <property type="protein sequence ID" value="MDQ1022483.1"/>
    <property type="molecule type" value="Genomic_DNA"/>
</dbReference>
<protein>
    <submittedName>
        <fullName evidence="2">Uncharacterized protein</fullName>
    </submittedName>
</protein>
<dbReference type="Proteomes" id="UP001230328">
    <property type="component" value="Unassembled WGS sequence"/>
</dbReference>
<gene>
    <name evidence="2" type="ORF">QF035_000065</name>
</gene>
<evidence type="ECO:0000313" key="3">
    <source>
        <dbReference type="Proteomes" id="UP001230328"/>
    </source>
</evidence>
<feature type="compositionally biased region" description="Low complexity" evidence="1">
    <location>
        <begin position="156"/>
        <end position="173"/>
    </location>
</feature>